<keyword evidence="2" id="KW-1185">Reference proteome</keyword>
<reference evidence="1" key="1">
    <citation type="journal article" date="2019" name="Environ. Microbiol.">
        <title>Fungal ecological strategies reflected in gene transcription - a case study of two litter decomposers.</title>
        <authorList>
            <person name="Barbi F."/>
            <person name="Kohler A."/>
            <person name="Barry K."/>
            <person name="Baskaran P."/>
            <person name="Daum C."/>
            <person name="Fauchery L."/>
            <person name="Ihrmark K."/>
            <person name="Kuo A."/>
            <person name="LaButti K."/>
            <person name="Lipzen A."/>
            <person name="Morin E."/>
            <person name="Grigoriev I.V."/>
            <person name="Henrissat B."/>
            <person name="Lindahl B."/>
            <person name="Martin F."/>
        </authorList>
    </citation>
    <scope>NUCLEOTIDE SEQUENCE</scope>
    <source>
        <strain evidence="1">JB14</strain>
    </source>
</reference>
<name>A0A6A4I639_9AGAR</name>
<dbReference type="Proteomes" id="UP000799118">
    <property type="component" value="Unassembled WGS sequence"/>
</dbReference>
<organism evidence="1 2">
    <name type="scientific">Gymnopus androsaceus JB14</name>
    <dbReference type="NCBI Taxonomy" id="1447944"/>
    <lineage>
        <taxon>Eukaryota</taxon>
        <taxon>Fungi</taxon>
        <taxon>Dikarya</taxon>
        <taxon>Basidiomycota</taxon>
        <taxon>Agaricomycotina</taxon>
        <taxon>Agaricomycetes</taxon>
        <taxon>Agaricomycetidae</taxon>
        <taxon>Agaricales</taxon>
        <taxon>Marasmiineae</taxon>
        <taxon>Omphalotaceae</taxon>
        <taxon>Gymnopus</taxon>
    </lineage>
</organism>
<protein>
    <submittedName>
        <fullName evidence="1">Uncharacterized protein</fullName>
    </submittedName>
</protein>
<gene>
    <name evidence="1" type="ORF">BT96DRAFT_397547</name>
</gene>
<proteinExistence type="predicted"/>
<evidence type="ECO:0000313" key="2">
    <source>
        <dbReference type="Proteomes" id="UP000799118"/>
    </source>
</evidence>
<evidence type="ECO:0000313" key="1">
    <source>
        <dbReference type="EMBL" id="KAE9404878.1"/>
    </source>
</evidence>
<sequence length="125" mass="14399">MCALLKPSGTYRFSAHSCDLRSDFSRLRIVPIRQWLLLWICCRAPLCRKPLRSISILVTVQSVCQLSCLPRVSWSCSRCFSTADCSRLFHLYDYITANLIPALKNQMKSGSLLHGIQSFRFQRIK</sequence>
<dbReference type="EMBL" id="ML769413">
    <property type="protein sequence ID" value="KAE9404878.1"/>
    <property type="molecule type" value="Genomic_DNA"/>
</dbReference>
<accession>A0A6A4I639</accession>
<dbReference type="AlphaFoldDB" id="A0A6A4I639"/>